<dbReference type="eggNOG" id="arCOG00844">
    <property type="taxonomic scope" value="Archaea"/>
</dbReference>
<dbReference type="SUPFAM" id="SSF55729">
    <property type="entry name" value="Acyl-CoA N-acyltransferases (Nat)"/>
    <property type="match status" value="1"/>
</dbReference>
<dbReference type="RefSeq" id="WP_007261096.1">
    <property type="nucleotide sequence ID" value="NZ_AOHZ01000087.1"/>
</dbReference>
<evidence type="ECO:0000256" key="2">
    <source>
        <dbReference type="ARBA" id="ARBA00023315"/>
    </source>
</evidence>
<dbReference type="Pfam" id="PF00583">
    <property type="entry name" value="Acetyltransf_1"/>
    <property type="match status" value="1"/>
</dbReference>
<proteinExistence type="predicted"/>
<dbReference type="PROSITE" id="PS51186">
    <property type="entry name" value="GNAT"/>
    <property type="match status" value="1"/>
</dbReference>
<dbReference type="InterPro" id="IPR050832">
    <property type="entry name" value="Bact_Acetyltransf"/>
</dbReference>
<dbReference type="EMBL" id="AOHZ01000087">
    <property type="protein sequence ID" value="ELY50359.1"/>
    <property type="molecule type" value="Genomic_DNA"/>
</dbReference>
<evidence type="ECO:0000313" key="5">
    <source>
        <dbReference type="Proteomes" id="UP000011602"/>
    </source>
</evidence>
<dbReference type="Proteomes" id="UP000011602">
    <property type="component" value="Unassembled WGS sequence"/>
</dbReference>
<dbReference type="STRING" id="1227499.C493_19201"/>
<organism evidence="4 5">
    <name type="scientific">Natronolimnohabitans innermongolicus JCM 12255</name>
    <dbReference type="NCBI Taxonomy" id="1227499"/>
    <lineage>
        <taxon>Archaea</taxon>
        <taxon>Methanobacteriati</taxon>
        <taxon>Methanobacteriota</taxon>
        <taxon>Stenosarchaea group</taxon>
        <taxon>Halobacteria</taxon>
        <taxon>Halobacteriales</taxon>
        <taxon>Natrialbaceae</taxon>
        <taxon>Natronolimnohabitans</taxon>
    </lineage>
</organism>
<dbReference type="PANTHER" id="PTHR43877">
    <property type="entry name" value="AMINOALKYLPHOSPHONATE N-ACETYLTRANSFERASE-RELATED-RELATED"/>
    <property type="match status" value="1"/>
</dbReference>
<feature type="domain" description="N-acetyltransferase" evidence="3">
    <location>
        <begin position="1"/>
        <end position="166"/>
    </location>
</feature>
<sequence>MTIRDATVDDLGAIQTVAQESWTQDYPDILSRESLAEGLDEWYSDERIRDSIVWARALMLVAERGDEIVGFAHAAWGTDANEGNILRVYVAPDHRGDGIGRQLLEETCRSLFEEDVDRIKAMVLDANELGTSFYSDFGFEQTETTEISIGGETHRERTYVLERESDETKIGDAGSA</sequence>
<keyword evidence="2" id="KW-0012">Acyltransferase</keyword>
<dbReference type="OrthoDB" id="125295at2157"/>
<evidence type="ECO:0000256" key="1">
    <source>
        <dbReference type="ARBA" id="ARBA00022679"/>
    </source>
</evidence>
<dbReference type="Gene3D" id="3.40.630.30">
    <property type="match status" value="1"/>
</dbReference>
<dbReference type="GO" id="GO:0016747">
    <property type="term" value="F:acyltransferase activity, transferring groups other than amino-acyl groups"/>
    <property type="evidence" value="ECO:0007669"/>
    <property type="project" value="InterPro"/>
</dbReference>
<protein>
    <submittedName>
        <fullName evidence="4">N-acetyltransferase GCN5</fullName>
    </submittedName>
</protein>
<accession>L9WLL3</accession>
<dbReference type="InterPro" id="IPR000182">
    <property type="entry name" value="GNAT_dom"/>
</dbReference>
<comment type="caution">
    <text evidence="4">The sequence shown here is derived from an EMBL/GenBank/DDBJ whole genome shotgun (WGS) entry which is preliminary data.</text>
</comment>
<evidence type="ECO:0000313" key="4">
    <source>
        <dbReference type="EMBL" id="ELY50359.1"/>
    </source>
</evidence>
<dbReference type="AlphaFoldDB" id="L9WLL3"/>
<dbReference type="CDD" id="cd04301">
    <property type="entry name" value="NAT_SF"/>
    <property type="match status" value="1"/>
</dbReference>
<reference evidence="4 5" key="1">
    <citation type="journal article" date="2014" name="PLoS Genet.">
        <title>Phylogenetically driven sequencing of extremely halophilic archaea reveals strategies for static and dynamic osmo-response.</title>
        <authorList>
            <person name="Becker E.A."/>
            <person name="Seitzer P.M."/>
            <person name="Tritt A."/>
            <person name="Larsen D."/>
            <person name="Krusor M."/>
            <person name="Yao A.I."/>
            <person name="Wu D."/>
            <person name="Madern D."/>
            <person name="Eisen J.A."/>
            <person name="Darling A.E."/>
            <person name="Facciotti M.T."/>
        </authorList>
    </citation>
    <scope>NUCLEOTIDE SEQUENCE [LARGE SCALE GENOMIC DNA]</scope>
    <source>
        <strain evidence="4 5">JCM 12255</strain>
    </source>
</reference>
<keyword evidence="1 4" id="KW-0808">Transferase</keyword>
<keyword evidence="5" id="KW-1185">Reference proteome</keyword>
<gene>
    <name evidence="4" type="ORF">C493_19201</name>
</gene>
<evidence type="ECO:0000259" key="3">
    <source>
        <dbReference type="PROSITE" id="PS51186"/>
    </source>
</evidence>
<dbReference type="InterPro" id="IPR016181">
    <property type="entry name" value="Acyl_CoA_acyltransferase"/>
</dbReference>
<name>L9WLL3_9EURY</name>